<evidence type="ECO:0000313" key="4">
    <source>
        <dbReference type="Proteomes" id="UP000178849"/>
    </source>
</evidence>
<organism evidence="3 4">
    <name type="scientific">Candidatus Komeilibacteria bacterium RIFCSPLOWO2_01_FULL_45_10</name>
    <dbReference type="NCBI Taxonomy" id="1798550"/>
    <lineage>
        <taxon>Bacteria</taxon>
        <taxon>Candidatus Komeiliibacteriota</taxon>
    </lineage>
</organism>
<feature type="region of interest" description="Disordered" evidence="1">
    <location>
        <begin position="76"/>
        <end position="102"/>
    </location>
</feature>
<keyword evidence="2" id="KW-1133">Transmembrane helix</keyword>
<keyword evidence="2" id="KW-0812">Transmembrane</keyword>
<reference evidence="3 4" key="1">
    <citation type="journal article" date="2016" name="Nat. Commun.">
        <title>Thousands of microbial genomes shed light on interconnected biogeochemical processes in an aquifer system.</title>
        <authorList>
            <person name="Anantharaman K."/>
            <person name="Brown C.T."/>
            <person name="Hug L.A."/>
            <person name="Sharon I."/>
            <person name="Castelle C.J."/>
            <person name="Probst A.J."/>
            <person name="Thomas B.C."/>
            <person name="Singh A."/>
            <person name="Wilkins M.J."/>
            <person name="Karaoz U."/>
            <person name="Brodie E.L."/>
            <person name="Williams K.H."/>
            <person name="Hubbard S.S."/>
            <person name="Banfield J.F."/>
        </authorList>
    </citation>
    <scope>NUCLEOTIDE SEQUENCE [LARGE SCALE GENOMIC DNA]</scope>
</reference>
<evidence type="ECO:0000256" key="1">
    <source>
        <dbReference type="SAM" id="MobiDB-lite"/>
    </source>
</evidence>
<proteinExistence type="predicted"/>
<dbReference type="AlphaFoldDB" id="A0A1G2BI88"/>
<dbReference type="Proteomes" id="UP000178849">
    <property type="component" value="Unassembled WGS sequence"/>
</dbReference>
<keyword evidence="2" id="KW-0472">Membrane</keyword>
<feature type="compositionally biased region" description="Acidic residues" evidence="1">
    <location>
        <begin position="93"/>
        <end position="102"/>
    </location>
</feature>
<evidence type="ECO:0000313" key="3">
    <source>
        <dbReference type="EMBL" id="OGY88884.1"/>
    </source>
</evidence>
<evidence type="ECO:0000256" key="2">
    <source>
        <dbReference type="SAM" id="Phobius"/>
    </source>
</evidence>
<dbReference type="STRING" id="1798550.A2927_02000"/>
<name>A0A1G2BI88_9BACT</name>
<dbReference type="EMBL" id="MHKL01000035">
    <property type="protein sequence ID" value="OGY88884.1"/>
    <property type="molecule type" value="Genomic_DNA"/>
</dbReference>
<protein>
    <submittedName>
        <fullName evidence="3">Uncharacterized protein</fullName>
    </submittedName>
</protein>
<gene>
    <name evidence="3" type="ORF">A2927_02000</name>
</gene>
<feature type="transmembrane region" description="Helical" evidence="2">
    <location>
        <begin position="12"/>
        <end position="32"/>
    </location>
</feature>
<accession>A0A1G2BI88</accession>
<comment type="caution">
    <text evidence="3">The sequence shown here is derived from an EMBL/GenBank/DDBJ whole genome shotgun (WGS) entry which is preliminary data.</text>
</comment>
<sequence length="102" mass="11547">MKFLKTLGLKSIYLILFSGLLIFLLTVFLDIFKKYYESYRLSDQVNSYLQNVALEKVNDQGAKEAIEFLTPTTTSSTIESGALRNPFQPIAKEEEEAAAETE</sequence>